<dbReference type="InterPro" id="IPR050638">
    <property type="entry name" value="AA-Vitamin_Transporters"/>
</dbReference>
<evidence type="ECO:0000256" key="7">
    <source>
        <dbReference type="SAM" id="Phobius"/>
    </source>
</evidence>
<feature type="transmembrane region" description="Helical" evidence="7">
    <location>
        <begin position="287"/>
        <end position="306"/>
    </location>
</feature>
<evidence type="ECO:0000256" key="1">
    <source>
        <dbReference type="ARBA" id="ARBA00004651"/>
    </source>
</evidence>
<feature type="transmembrane region" description="Helical" evidence="7">
    <location>
        <begin position="21"/>
        <end position="40"/>
    </location>
</feature>
<feature type="transmembrane region" description="Helical" evidence="7">
    <location>
        <begin position="52"/>
        <end position="71"/>
    </location>
</feature>
<feature type="transmembrane region" description="Helical" evidence="7">
    <location>
        <begin position="166"/>
        <end position="188"/>
    </location>
</feature>
<evidence type="ECO:0000256" key="2">
    <source>
        <dbReference type="ARBA" id="ARBA00007362"/>
    </source>
</evidence>
<dbReference type="EMBL" id="CP014136">
    <property type="protein sequence ID" value="ATA22484.1"/>
    <property type="molecule type" value="Genomic_DNA"/>
</dbReference>
<feature type="transmembrane region" description="Helical" evidence="7">
    <location>
        <begin position="115"/>
        <end position="132"/>
    </location>
</feature>
<sequence length="310" mass="33892">MGWNKTQAVHRWKAAIASPRVCGVAMLFLAILIWGANWPVMKMGLHHITPLWFSALRFVLGGLCLFAIQIVTGTLKRPQRRDIPLLLSVGLLQMLAFTALGAIAMMEIPAGRSAILAYTTPLWVMPGAILFFRHRVTRPEWIGTLIGIAGVAVLFNPLTLDWANGAVLRANLLLLMGSFCWAICILHLRYYRGASSAYHLAPWQMLIAAVPLLILAWCKEGPYTGDNSLRFWEVALFVGPLATAFCFCAVNAASQWLTSTVMASSMLGVPLVGLLISVLFMNEPLTLSLLAGVAAIVGGLLIVTLMRPRR</sequence>
<feature type="domain" description="EamA" evidence="8">
    <location>
        <begin position="23"/>
        <end position="155"/>
    </location>
</feature>
<comment type="similarity">
    <text evidence="2">Belongs to the EamA transporter family.</text>
</comment>
<feature type="transmembrane region" description="Helical" evidence="7">
    <location>
        <begin position="262"/>
        <end position="281"/>
    </location>
</feature>
<dbReference type="AlphaFoldDB" id="A0A250B8L8"/>
<organism evidence="9 10">
    <name type="scientific">Gibbsiella quercinecans</name>
    <dbReference type="NCBI Taxonomy" id="929813"/>
    <lineage>
        <taxon>Bacteria</taxon>
        <taxon>Pseudomonadati</taxon>
        <taxon>Pseudomonadota</taxon>
        <taxon>Gammaproteobacteria</taxon>
        <taxon>Enterobacterales</taxon>
        <taxon>Yersiniaceae</taxon>
        <taxon>Gibbsiella</taxon>
    </lineage>
</organism>
<feature type="transmembrane region" description="Helical" evidence="7">
    <location>
        <begin position="83"/>
        <end position="103"/>
    </location>
</feature>
<proteinExistence type="inferred from homology"/>
<keyword evidence="3" id="KW-1003">Cell membrane</keyword>
<feature type="transmembrane region" description="Helical" evidence="7">
    <location>
        <begin position="229"/>
        <end position="250"/>
    </location>
</feature>
<evidence type="ECO:0000256" key="3">
    <source>
        <dbReference type="ARBA" id="ARBA00022475"/>
    </source>
</evidence>
<feature type="transmembrane region" description="Helical" evidence="7">
    <location>
        <begin position="141"/>
        <end position="160"/>
    </location>
</feature>
<dbReference type="KEGG" id="gqu:AWC35_15610"/>
<gene>
    <name evidence="9" type="ORF">AWC35_15610</name>
</gene>
<dbReference type="PANTHER" id="PTHR32322:SF2">
    <property type="entry name" value="EAMA DOMAIN-CONTAINING PROTEIN"/>
    <property type="match status" value="1"/>
</dbReference>
<evidence type="ECO:0000313" key="9">
    <source>
        <dbReference type="EMBL" id="ATA22484.1"/>
    </source>
</evidence>
<keyword evidence="4 7" id="KW-0812">Transmembrane</keyword>
<keyword evidence="6 7" id="KW-0472">Membrane</keyword>
<keyword evidence="5 7" id="KW-1133">Transmembrane helix</keyword>
<accession>A0A250B8L8</accession>
<feature type="transmembrane region" description="Helical" evidence="7">
    <location>
        <begin position="200"/>
        <end position="217"/>
    </location>
</feature>
<dbReference type="InterPro" id="IPR037185">
    <property type="entry name" value="EmrE-like"/>
</dbReference>
<dbReference type="GO" id="GO:0016020">
    <property type="term" value="C:membrane"/>
    <property type="evidence" value="ECO:0007669"/>
    <property type="project" value="UniProtKB-SubCell"/>
</dbReference>
<dbReference type="SUPFAM" id="SSF103481">
    <property type="entry name" value="Multidrug resistance efflux transporter EmrE"/>
    <property type="match status" value="2"/>
</dbReference>
<evidence type="ECO:0000256" key="6">
    <source>
        <dbReference type="ARBA" id="ARBA00023136"/>
    </source>
</evidence>
<evidence type="ECO:0000256" key="4">
    <source>
        <dbReference type="ARBA" id="ARBA00022692"/>
    </source>
</evidence>
<comment type="subcellular location">
    <subcellularLocation>
        <location evidence="1">Cell membrane</location>
        <topology evidence="1">Multi-pass membrane protein</topology>
    </subcellularLocation>
</comment>
<evidence type="ECO:0000256" key="5">
    <source>
        <dbReference type="ARBA" id="ARBA00022989"/>
    </source>
</evidence>
<reference evidence="9 10" key="1">
    <citation type="submission" date="2016-01" db="EMBL/GenBank/DDBJ databases">
        <authorList>
            <person name="Oliw E.H."/>
        </authorList>
    </citation>
    <scope>NUCLEOTIDE SEQUENCE [LARGE SCALE GENOMIC DNA]</scope>
    <source>
        <strain evidence="9 10">FRB97</strain>
    </source>
</reference>
<evidence type="ECO:0000313" key="10">
    <source>
        <dbReference type="Proteomes" id="UP000217182"/>
    </source>
</evidence>
<dbReference type="InterPro" id="IPR000620">
    <property type="entry name" value="EamA_dom"/>
</dbReference>
<protein>
    <submittedName>
        <fullName evidence="9">Multidrug DMT transporter</fullName>
    </submittedName>
</protein>
<dbReference type="Proteomes" id="UP000217182">
    <property type="component" value="Chromosome"/>
</dbReference>
<dbReference type="PANTHER" id="PTHR32322">
    <property type="entry name" value="INNER MEMBRANE TRANSPORTER"/>
    <property type="match status" value="1"/>
</dbReference>
<evidence type="ECO:0000259" key="8">
    <source>
        <dbReference type="Pfam" id="PF00892"/>
    </source>
</evidence>
<keyword evidence="10" id="KW-1185">Reference proteome</keyword>
<feature type="domain" description="EamA" evidence="8">
    <location>
        <begin position="170"/>
        <end position="304"/>
    </location>
</feature>
<dbReference type="Pfam" id="PF00892">
    <property type="entry name" value="EamA"/>
    <property type="match status" value="2"/>
</dbReference>
<name>A0A250B8L8_9GAMM</name>